<evidence type="ECO:0000313" key="1">
    <source>
        <dbReference type="EMBL" id="JAH34248.1"/>
    </source>
</evidence>
<dbReference type="EMBL" id="GBXM01074329">
    <property type="protein sequence ID" value="JAH34248.1"/>
    <property type="molecule type" value="Transcribed_RNA"/>
</dbReference>
<dbReference type="AlphaFoldDB" id="A0A0E9S177"/>
<sequence length="42" mass="5010">MRESIYFKPDILTTHILQNKSTMKVNPQKWKWPFPSSSRNSS</sequence>
<proteinExistence type="predicted"/>
<organism evidence="1">
    <name type="scientific">Anguilla anguilla</name>
    <name type="common">European freshwater eel</name>
    <name type="synonym">Muraena anguilla</name>
    <dbReference type="NCBI Taxonomy" id="7936"/>
    <lineage>
        <taxon>Eukaryota</taxon>
        <taxon>Metazoa</taxon>
        <taxon>Chordata</taxon>
        <taxon>Craniata</taxon>
        <taxon>Vertebrata</taxon>
        <taxon>Euteleostomi</taxon>
        <taxon>Actinopterygii</taxon>
        <taxon>Neopterygii</taxon>
        <taxon>Teleostei</taxon>
        <taxon>Anguilliformes</taxon>
        <taxon>Anguillidae</taxon>
        <taxon>Anguilla</taxon>
    </lineage>
</organism>
<reference evidence="1" key="2">
    <citation type="journal article" date="2015" name="Fish Shellfish Immunol.">
        <title>Early steps in the European eel (Anguilla anguilla)-Vibrio vulnificus interaction in the gills: Role of the RtxA13 toxin.</title>
        <authorList>
            <person name="Callol A."/>
            <person name="Pajuelo D."/>
            <person name="Ebbesson L."/>
            <person name="Teles M."/>
            <person name="MacKenzie S."/>
            <person name="Amaro C."/>
        </authorList>
    </citation>
    <scope>NUCLEOTIDE SEQUENCE</scope>
</reference>
<accession>A0A0E9S177</accession>
<name>A0A0E9S177_ANGAN</name>
<reference evidence="1" key="1">
    <citation type="submission" date="2014-11" db="EMBL/GenBank/DDBJ databases">
        <authorList>
            <person name="Amaro Gonzalez C."/>
        </authorList>
    </citation>
    <scope>NUCLEOTIDE SEQUENCE</scope>
</reference>
<protein>
    <submittedName>
        <fullName evidence="1">Uncharacterized protein</fullName>
    </submittedName>
</protein>